<proteinExistence type="predicted"/>
<gene>
    <name evidence="2" type="ORF">N4G62_17480</name>
</gene>
<dbReference type="PANTHER" id="PTHR43805">
    <property type="entry name" value="GLYCEROPHOSPHORYL DIESTER PHOSPHODIESTERASE"/>
    <property type="match status" value="1"/>
</dbReference>
<dbReference type="PROSITE" id="PS51704">
    <property type="entry name" value="GP_PDE"/>
    <property type="match status" value="1"/>
</dbReference>
<dbReference type="InterPro" id="IPR017946">
    <property type="entry name" value="PLC-like_Pdiesterase_TIM-brl"/>
</dbReference>
<dbReference type="EMBL" id="JAOBTW010000025">
    <property type="protein sequence ID" value="MDZ7283823.1"/>
    <property type="molecule type" value="Genomic_DNA"/>
</dbReference>
<name>A0ABU5LV70_9SPHN</name>
<dbReference type="Proteomes" id="UP001292182">
    <property type="component" value="Unassembled WGS sequence"/>
</dbReference>
<dbReference type="InterPro" id="IPR030395">
    <property type="entry name" value="GP_PDE_dom"/>
</dbReference>
<evidence type="ECO:0000259" key="1">
    <source>
        <dbReference type="PROSITE" id="PS51704"/>
    </source>
</evidence>
<evidence type="ECO:0000313" key="3">
    <source>
        <dbReference type="Proteomes" id="UP001292182"/>
    </source>
</evidence>
<organism evidence="2 3">
    <name type="scientific">Sphingomonas sanguinis</name>
    <dbReference type="NCBI Taxonomy" id="33051"/>
    <lineage>
        <taxon>Bacteria</taxon>
        <taxon>Pseudomonadati</taxon>
        <taxon>Pseudomonadota</taxon>
        <taxon>Alphaproteobacteria</taxon>
        <taxon>Sphingomonadales</taxon>
        <taxon>Sphingomonadaceae</taxon>
        <taxon>Sphingomonas</taxon>
    </lineage>
</organism>
<dbReference type="PANTHER" id="PTHR43805:SF1">
    <property type="entry name" value="GP-PDE DOMAIN-CONTAINING PROTEIN"/>
    <property type="match status" value="1"/>
</dbReference>
<dbReference type="SUPFAM" id="SSF51695">
    <property type="entry name" value="PLC-like phosphodiesterases"/>
    <property type="match status" value="1"/>
</dbReference>
<keyword evidence="3" id="KW-1185">Reference proteome</keyword>
<evidence type="ECO:0000313" key="2">
    <source>
        <dbReference type="EMBL" id="MDZ7283823.1"/>
    </source>
</evidence>
<accession>A0ABU5LV70</accession>
<reference evidence="3" key="1">
    <citation type="submission" date="2023-07" db="EMBL/GenBank/DDBJ databases">
        <title>Whole genome sequence analysis of rice epiphytic Sphingomonas sanguinis OsEp_Plm_15B2.</title>
        <authorList>
            <person name="Sahu K.P."/>
            <person name="Asharani P."/>
            <person name="Reddy B."/>
            <person name="Kumar A."/>
        </authorList>
    </citation>
    <scope>NUCLEOTIDE SEQUENCE [LARGE SCALE GENOMIC DNA]</scope>
    <source>
        <strain evidence="3">OsEp_Plm_15B2</strain>
    </source>
</reference>
<dbReference type="Pfam" id="PF03009">
    <property type="entry name" value="GDPD"/>
    <property type="match status" value="1"/>
</dbReference>
<dbReference type="Gene3D" id="3.20.20.190">
    <property type="entry name" value="Phosphatidylinositol (PI) phosphodiesterase"/>
    <property type="match status" value="1"/>
</dbReference>
<sequence>MPLYLANASWLAKLPTGRPILIAQRGVHQLFEGSSDNPQDCKARHILPPRHRLIENTLPSIRAAIDAGADVVEVDVREAADGEFVLFHDFGLECRTDGAGAVNRTTFADMKSLDVGYGYTADGGKTYPLRGQGRGLMTTLDEALRAFPKQRFLVQLKDGASSGTNLILYIDKRHPEAWGRIALFGDTPATEAAKRLRPQLPVVHDRRGAKCTLTYAALGWTGYVPKACRDGTVLAAMNMRGLAWGWPNRFLARMANASTDVMLVGSVSGLGSNDFTRLDTVDELAKVPDGFGGLIWTDRVEVIGPAIRKRWPRRSGGPKAPQYWP</sequence>
<dbReference type="RefSeq" id="WP_322540268.1">
    <property type="nucleotide sequence ID" value="NZ_JAOBTW010000025.1"/>
</dbReference>
<feature type="domain" description="GP-PDE" evidence="1">
    <location>
        <begin position="19"/>
        <end position="325"/>
    </location>
</feature>
<comment type="caution">
    <text evidence="2">The sequence shown here is derived from an EMBL/GenBank/DDBJ whole genome shotgun (WGS) entry which is preliminary data.</text>
</comment>
<protein>
    <submittedName>
        <fullName evidence="2">Glycerophosphodiester phosphodiesterase family protein</fullName>
    </submittedName>
</protein>